<dbReference type="PANTHER" id="PTHR46579">
    <property type="entry name" value="F5/8 TYPE C DOMAIN-CONTAINING PROTEIN-RELATED"/>
    <property type="match status" value="1"/>
</dbReference>
<dbReference type="EMBL" id="JAZGQO010000008">
    <property type="protein sequence ID" value="KAK6179139.1"/>
    <property type="molecule type" value="Genomic_DNA"/>
</dbReference>
<protein>
    <submittedName>
        <fullName evidence="1">Uncharacterized protein</fullName>
    </submittedName>
</protein>
<dbReference type="PANTHER" id="PTHR46579:SF1">
    <property type="entry name" value="F5_8 TYPE C DOMAIN-CONTAINING PROTEIN"/>
    <property type="match status" value="1"/>
</dbReference>
<keyword evidence="2" id="KW-1185">Reference proteome</keyword>
<comment type="caution">
    <text evidence="1">The sequence shown here is derived from an EMBL/GenBank/DDBJ whole genome shotgun (WGS) entry which is preliminary data.</text>
</comment>
<proteinExistence type="predicted"/>
<reference evidence="1 2" key="1">
    <citation type="submission" date="2024-01" db="EMBL/GenBank/DDBJ databases">
        <title>The genome of the rayed Mediterranean limpet Patella caerulea (Linnaeus, 1758).</title>
        <authorList>
            <person name="Anh-Thu Weber A."/>
            <person name="Halstead-Nussloch G."/>
        </authorList>
    </citation>
    <scope>NUCLEOTIDE SEQUENCE [LARGE SCALE GENOMIC DNA]</scope>
    <source>
        <strain evidence="1">AATW-2023a</strain>
        <tissue evidence="1">Whole specimen</tissue>
    </source>
</reference>
<gene>
    <name evidence="1" type="ORF">SNE40_011561</name>
</gene>
<accession>A0AAN8JNQ9</accession>
<evidence type="ECO:0000313" key="1">
    <source>
        <dbReference type="EMBL" id="KAK6179139.1"/>
    </source>
</evidence>
<sequence length="387" mass="44401">MVTWGLWQTSSKPNLSTYLIPLCQERINLKSNGFGVMLNTGVGQCKAILVLAIVDLMAKAPLLGVAYHNGNYGCSSCEEPEQVVNSGKGTARSYPPKVKYELRDTTEFLHTANKVVTTRTEELGIRTLSPLLSLEFFDIVNGVVPDYMHGILLGITKNLITLWTKSKYYKCGYYIGTKVKILERGLQDMMPNDYVQRMPRKFQHSWKASEYQEWLLYFALPCLDGILQTQYYEHFSMIVSAIYKLLSDTISEADLICAERELKEFYMQMPALYGFEQCGLNVHNAGAHLCSYVRMWGPLWAWSCFSYEDMSGNVLSRVHDTGNVSIQALKMLPMQKILRTTYLSMPNIRLRSFVAEMLRSSQMPRKLTKLIRHLRTRLFHVPKTTFR</sequence>
<dbReference type="Proteomes" id="UP001347796">
    <property type="component" value="Unassembled WGS sequence"/>
</dbReference>
<organism evidence="1 2">
    <name type="scientific">Patella caerulea</name>
    <name type="common">Rayed Mediterranean limpet</name>
    <dbReference type="NCBI Taxonomy" id="87958"/>
    <lineage>
        <taxon>Eukaryota</taxon>
        <taxon>Metazoa</taxon>
        <taxon>Spiralia</taxon>
        <taxon>Lophotrochozoa</taxon>
        <taxon>Mollusca</taxon>
        <taxon>Gastropoda</taxon>
        <taxon>Patellogastropoda</taxon>
        <taxon>Patelloidea</taxon>
        <taxon>Patellidae</taxon>
        <taxon>Patella</taxon>
    </lineage>
</organism>
<evidence type="ECO:0000313" key="2">
    <source>
        <dbReference type="Proteomes" id="UP001347796"/>
    </source>
</evidence>
<name>A0AAN8JNQ9_PATCE</name>
<dbReference type="AlphaFoldDB" id="A0AAN8JNQ9"/>